<keyword evidence="3" id="KW-1185">Reference proteome</keyword>
<feature type="transmembrane region" description="Helical" evidence="1">
    <location>
        <begin position="75"/>
        <end position="93"/>
    </location>
</feature>
<gene>
    <name evidence="2" type="ORF">SAMN02746064_00409</name>
</gene>
<evidence type="ECO:0000313" key="3">
    <source>
        <dbReference type="Proteomes" id="UP000184251"/>
    </source>
</evidence>
<dbReference type="AlphaFoldDB" id="A0A1M4T845"/>
<reference evidence="2 3" key="1">
    <citation type="submission" date="2016-11" db="EMBL/GenBank/DDBJ databases">
        <authorList>
            <person name="Jaros S."/>
            <person name="Januszkiewicz K."/>
            <person name="Wedrychowicz H."/>
        </authorList>
    </citation>
    <scope>NUCLEOTIDE SEQUENCE [LARGE SCALE GENOMIC DNA]</scope>
    <source>
        <strain evidence="2 3">DSM 14828</strain>
    </source>
</reference>
<protein>
    <submittedName>
        <fullName evidence="2">Uncharacterized protein</fullName>
    </submittedName>
</protein>
<dbReference type="STRING" id="1120975.SAMN02746064_00409"/>
<evidence type="ECO:0000256" key="1">
    <source>
        <dbReference type="SAM" id="Phobius"/>
    </source>
</evidence>
<name>A0A1M4T845_9FIRM</name>
<organism evidence="2 3">
    <name type="scientific">Alkalibacter saccharofermentans DSM 14828</name>
    <dbReference type="NCBI Taxonomy" id="1120975"/>
    <lineage>
        <taxon>Bacteria</taxon>
        <taxon>Bacillati</taxon>
        <taxon>Bacillota</taxon>
        <taxon>Clostridia</taxon>
        <taxon>Eubacteriales</taxon>
        <taxon>Eubacteriaceae</taxon>
        <taxon>Alkalibacter</taxon>
    </lineage>
</organism>
<sequence>MNDSEKRKQIFENYKKSIKKAKFAPLGKNALDIGNPLKSVDENTDEKFSGSPGTFNEKYLLFKIKKLEEKLEKMYLLNIMALVLAFVALVFALR</sequence>
<dbReference type="Proteomes" id="UP000184251">
    <property type="component" value="Unassembled WGS sequence"/>
</dbReference>
<dbReference type="RefSeq" id="WP_073269414.1">
    <property type="nucleotide sequence ID" value="NZ_FQTU01000002.1"/>
</dbReference>
<proteinExistence type="predicted"/>
<dbReference type="EMBL" id="FQTU01000002">
    <property type="protein sequence ID" value="SHE40508.1"/>
    <property type="molecule type" value="Genomic_DNA"/>
</dbReference>
<keyword evidence="1" id="KW-0472">Membrane</keyword>
<keyword evidence="1" id="KW-0812">Transmembrane</keyword>
<keyword evidence="1" id="KW-1133">Transmembrane helix</keyword>
<accession>A0A1M4T845</accession>
<evidence type="ECO:0000313" key="2">
    <source>
        <dbReference type="EMBL" id="SHE40508.1"/>
    </source>
</evidence>